<dbReference type="PANTHER" id="PTHR33392:SF6">
    <property type="entry name" value="POLYISOPRENYL-TEICHOIC ACID--PEPTIDOGLYCAN TEICHOIC ACID TRANSFERASE TAGU"/>
    <property type="match status" value="1"/>
</dbReference>
<comment type="caution">
    <text evidence="4">The sequence shown here is derived from an EMBL/GenBank/DDBJ whole genome shotgun (WGS) entry which is preliminary data.</text>
</comment>
<evidence type="ECO:0000313" key="5">
    <source>
        <dbReference type="Proteomes" id="UP000034406"/>
    </source>
</evidence>
<protein>
    <submittedName>
        <fullName evidence="4">Cell envelope-related transcriptional attenuator</fullName>
    </submittedName>
</protein>
<keyword evidence="2" id="KW-0812">Transmembrane</keyword>
<proteinExistence type="inferred from homology"/>
<dbReference type="PANTHER" id="PTHR33392">
    <property type="entry name" value="POLYISOPRENYL-TEICHOIC ACID--PEPTIDOGLYCAN TEICHOIC ACID TRANSFERASE TAGU"/>
    <property type="match status" value="1"/>
</dbReference>
<feature type="domain" description="Cell envelope-related transcriptional attenuator" evidence="3">
    <location>
        <begin position="85"/>
        <end position="288"/>
    </location>
</feature>
<sequence>MFKQFIARIGLKKIFIVAIGLNLALIIIGVFYLLRSYNNIIVKPNQPLANTSSTPTPTPTPDPLAPYAILLLGYGGGNHEGGLLTDSIIVARVEPRNQKIILISIPRDLWVPLPLDKDSTTNFKVNAAYAIGSDDRQYPDKKIEFTGPAGGGQMAKTVISQVLGFNINYFVAVDFQAFIRIIDNLGGISVNVQKTFDDFLYPIEENINETCGKSDEEIAALTATLSGQKLDEQFTCRYETLHFERGLNVMDGTTALKFARSRHSLTDGGDFNRTARQKLIIDAVRQKIININFIPKIIPLIQTLSSHLQTDIEAKIMEQFIAKYSQLSQYQISSLALTDQNVLENGISSNGQYVLLPKAGENNWTQIHQFILDPTLLTPTPTIRPSPKPLPTS</sequence>
<evidence type="ECO:0000256" key="1">
    <source>
        <dbReference type="ARBA" id="ARBA00006068"/>
    </source>
</evidence>
<keyword evidence="2" id="KW-1133">Transmembrane helix</keyword>
<name>A0A0G0M7M5_9BACT</name>
<comment type="similarity">
    <text evidence="1">Belongs to the LytR/CpsA/Psr (LCP) family.</text>
</comment>
<dbReference type="AlphaFoldDB" id="A0A0G0M7M5"/>
<gene>
    <name evidence="4" type="ORF">US90_C0013G0020</name>
</gene>
<evidence type="ECO:0000259" key="3">
    <source>
        <dbReference type="Pfam" id="PF03816"/>
    </source>
</evidence>
<evidence type="ECO:0000256" key="2">
    <source>
        <dbReference type="SAM" id="Phobius"/>
    </source>
</evidence>
<dbReference type="STRING" id="1618490.US90_C0013G0020"/>
<reference evidence="4 5" key="1">
    <citation type="journal article" date="2015" name="Nature">
        <title>rRNA introns, odd ribosomes, and small enigmatic genomes across a large radiation of phyla.</title>
        <authorList>
            <person name="Brown C.T."/>
            <person name="Hug L.A."/>
            <person name="Thomas B.C."/>
            <person name="Sharon I."/>
            <person name="Castelle C.J."/>
            <person name="Singh A."/>
            <person name="Wilkins M.J."/>
            <person name="Williams K.H."/>
            <person name="Banfield J.F."/>
        </authorList>
    </citation>
    <scope>NUCLEOTIDE SEQUENCE [LARGE SCALE GENOMIC DNA]</scope>
</reference>
<dbReference type="Proteomes" id="UP000034406">
    <property type="component" value="Unassembled WGS sequence"/>
</dbReference>
<dbReference type="InterPro" id="IPR004474">
    <property type="entry name" value="LytR_CpsA_psr"/>
</dbReference>
<dbReference type="Gene3D" id="3.40.630.190">
    <property type="entry name" value="LCP protein"/>
    <property type="match status" value="1"/>
</dbReference>
<accession>A0A0G0M7M5</accession>
<keyword evidence="2" id="KW-0472">Membrane</keyword>
<evidence type="ECO:0000313" key="4">
    <source>
        <dbReference type="EMBL" id="KKQ69679.1"/>
    </source>
</evidence>
<feature type="transmembrane region" description="Helical" evidence="2">
    <location>
        <begin position="14"/>
        <end position="34"/>
    </location>
</feature>
<dbReference type="InterPro" id="IPR050922">
    <property type="entry name" value="LytR/CpsA/Psr_CW_biosynth"/>
</dbReference>
<dbReference type="NCBIfam" id="TIGR00350">
    <property type="entry name" value="lytR_cpsA_psr"/>
    <property type="match status" value="1"/>
</dbReference>
<organism evidence="4 5">
    <name type="scientific">Candidatus Shapirobacteria bacterium GW2011_GWE2_38_30</name>
    <dbReference type="NCBI Taxonomy" id="1618490"/>
    <lineage>
        <taxon>Bacteria</taxon>
        <taxon>Candidatus Shapironibacteriota</taxon>
    </lineage>
</organism>
<dbReference type="Pfam" id="PF03816">
    <property type="entry name" value="LytR_cpsA_psr"/>
    <property type="match status" value="1"/>
</dbReference>
<dbReference type="EMBL" id="LBUT01000013">
    <property type="protein sequence ID" value="KKQ69679.1"/>
    <property type="molecule type" value="Genomic_DNA"/>
</dbReference>